<evidence type="ECO:0000256" key="3">
    <source>
        <dbReference type="ARBA" id="ARBA00022917"/>
    </source>
</evidence>
<dbReference type="GO" id="GO:0003747">
    <property type="term" value="F:translation release factor activity"/>
    <property type="evidence" value="ECO:0007669"/>
    <property type="project" value="InterPro"/>
</dbReference>
<evidence type="ECO:0000256" key="2">
    <source>
        <dbReference type="ARBA" id="ARBA00022481"/>
    </source>
</evidence>
<dbReference type="Gene3D" id="3.30.160.20">
    <property type="match status" value="1"/>
</dbReference>
<dbReference type="Gramene" id="CMQ300CT">
    <property type="protein sequence ID" value="CMQ300CT"/>
    <property type="gene ID" value="CMQ300C"/>
</dbReference>
<feature type="coiled-coil region" evidence="4">
    <location>
        <begin position="136"/>
        <end position="163"/>
    </location>
</feature>
<dbReference type="RefSeq" id="XP_005538211.1">
    <property type="nucleotide sequence ID" value="XM_005538154.1"/>
</dbReference>
<evidence type="ECO:0000256" key="5">
    <source>
        <dbReference type="SAM" id="MobiDB-lite"/>
    </source>
</evidence>
<dbReference type="Pfam" id="PF00472">
    <property type="entry name" value="RF-1"/>
    <property type="match status" value="1"/>
</dbReference>
<dbReference type="InterPro" id="IPR005139">
    <property type="entry name" value="PCRF"/>
</dbReference>
<keyword evidence="8" id="KW-1185">Reference proteome</keyword>
<protein>
    <submittedName>
        <fullName evidence="7">Mitochondrial peptide chain release factor RF-1</fullName>
    </submittedName>
</protein>
<feature type="coiled-coil region" evidence="4">
    <location>
        <begin position="342"/>
        <end position="373"/>
    </location>
</feature>
<dbReference type="Pfam" id="PF03462">
    <property type="entry name" value="PCRF"/>
    <property type="match status" value="1"/>
</dbReference>
<evidence type="ECO:0000313" key="7">
    <source>
        <dbReference type="EMBL" id="BAM82175.1"/>
    </source>
</evidence>
<evidence type="ECO:0000256" key="1">
    <source>
        <dbReference type="ARBA" id="ARBA00010835"/>
    </source>
</evidence>
<dbReference type="PANTHER" id="PTHR43804:SF7">
    <property type="entry name" value="LD18447P"/>
    <property type="match status" value="1"/>
</dbReference>
<dbReference type="PANTHER" id="PTHR43804">
    <property type="entry name" value="LD18447P"/>
    <property type="match status" value="1"/>
</dbReference>
<dbReference type="FunFam" id="3.30.160.20:FF:000004">
    <property type="entry name" value="Peptide chain release factor 1"/>
    <property type="match status" value="1"/>
</dbReference>
<keyword evidence="2" id="KW-0488">Methylation</keyword>
<gene>
    <name evidence="7" type="ORF">CYME_CMQ300C</name>
</gene>
<dbReference type="Proteomes" id="UP000007014">
    <property type="component" value="Chromosome 17"/>
</dbReference>
<dbReference type="GeneID" id="16996220"/>
<feature type="domain" description="Prokaryotic-type class I peptide chain release factors" evidence="6">
    <location>
        <begin position="306"/>
        <end position="322"/>
    </location>
</feature>
<dbReference type="STRING" id="280699.M1V6G7"/>
<evidence type="ECO:0000313" key="8">
    <source>
        <dbReference type="Proteomes" id="UP000007014"/>
    </source>
</evidence>
<reference evidence="7 8" key="1">
    <citation type="journal article" date="2004" name="Nature">
        <title>Genome sequence of the ultrasmall unicellular red alga Cyanidioschyzon merolae 10D.</title>
        <authorList>
            <person name="Matsuzaki M."/>
            <person name="Misumi O."/>
            <person name="Shin-i T."/>
            <person name="Maruyama S."/>
            <person name="Takahara M."/>
            <person name="Miyagishima S."/>
            <person name="Mori T."/>
            <person name="Nishida K."/>
            <person name="Yagisawa F."/>
            <person name="Nishida K."/>
            <person name="Yoshida Y."/>
            <person name="Nishimura Y."/>
            <person name="Nakao S."/>
            <person name="Kobayashi T."/>
            <person name="Momoyama Y."/>
            <person name="Higashiyama T."/>
            <person name="Minoda A."/>
            <person name="Sano M."/>
            <person name="Nomoto H."/>
            <person name="Oishi K."/>
            <person name="Hayashi H."/>
            <person name="Ohta F."/>
            <person name="Nishizaka S."/>
            <person name="Haga S."/>
            <person name="Miura S."/>
            <person name="Morishita T."/>
            <person name="Kabeya Y."/>
            <person name="Terasawa K."/>
            <person name="Suzuki Y."/>
            <person name="Ishii Y."/>
            <person name="Asakawa S."/>
            <person name="Takano H."/>
            <person name="Ohta N."/>
            <person name="Kuroiwa H."/>
            <person name="Tanaka K."/>
            <person name="Shimizu N."/>
            <person name="Sugano S."/>
            <person name="Sato N."/>
            <person name="Nozaki H."/>
            <person name="Ogasawara N."/>
            <person name="Kohara Y."/>
            <person name="Kuroiwa T."/>
        </authorList>
    </citation>
    <scope>NUCLEOTIDE SEQUENCE [LARGE SCALE GENOMIC DNA]</scope>
    <source>
        <strain evidence="7 8">10D</strain>
    </source>
</reference>
<dbReference type="KEGG" id="cme:CYME_CMQ300C"/>
<comment type="similarity">
    <text evidence="1">Belongs to the prokaryotic/mitochondrial release factor family.</text>
</comment>
<dbReference type="InterPro" id="IPR000352">
    <property type="entry name" value="Pep_chain_release_fac_I"/>
</dbReference>
<feature type="compositionally biased region" description="Basic and acidic residues" evidence="5">
    <location>
        <begin position="173"/>
        <end position="188"/>
    </location>
</feature>
<evidence type="ECO:0000259" key="6">
    <source>
        <dbReference type="PROSITE" id="PS00745"/>
    </source>
</evidence>
<proteinExistence type="inferred from homology"/>
<dbReference type="OMA" id="NIHEKNC"/>
<evidence type="ECO:0000256" key="4">
    <source>
        <dbReference type="SAM" id="Coils"/>
    </source>
</evidence>
<dbReference type="EMBL" id="AP006499">
    <property type="protein sequence ID" value="BAM82175.1"/>
    <property type="molecule type" value="Genomic_DNA"/>
</dbReference>
<feature type="region of interest" description="Disordered" evidence="5">
    <location>
        <begin position="164"/>
        <end position="188"/>
    </location>
</feature>
<sequence length="429" mass="49117">MRKIGRSSRWPLQKNGEASAHWFMTSSLGHVCRHCCTRSASFDCVAFGVRSGSKHLNKSNSFDVYVRYMWSGCVRQLVRRTQRRVRCGPASFRCVSDQATTDVTRTALVSIEAELTENRQLLTELRTAETPEPELQRLVREEIQRLEAQQRSLLERARQQQQEAPVEFAWDTEPQRHSELADQNHEEGDPREIQSLFLEVQSGAGGIEANIFAHELFKMYERYAKRRGWRFQILDECVARIEGAGAYERLRYEAGGVRVQRVPSTETRGRLHTSLAFVIILPETDNTYGTDASWPNREDLRIDRFRASGAGGQHVNKTDSAVRVTHLPTGLQVAVQTTRSQHQNLALAMRLLRARLADAQRRAKREAMEAKRRDQIGSRARHERVRTFHFPRNEVVDHRVNRKVSELTRILRDGDIDLLPSPASSGISP</sequence>
<keyword evidence="4" id="KW-0175">Coiled coil</keyword>
<dbReference type="OrthoDB" id="2019491at2759"/>
<dbReference type="InterPro" id="IPR045853">
    <property type="entry name" value="Pep_chain_release_fac_I_sf"/>
</dbReference>
<dbReference type="eggNOG" id="KOG2726">
    <property type="taxonomic scope" value="Eukaryota"/>
</dbReference>
<dbReference type="SMART" id="SM00937">
    <property type="entry name" value="PCRF"/>
    <property type="match status" value="1"/>
</dbReference>
<organism evidence="7 8">
    <name type="scientific">Cyanidioschyzon merolae (strain NIES-3377 / 10D)</name>
    <name type="common">Unicellular red alga</name>
    <dbReference type="NCBI Taxonomy" id="280699"/>
    <lineage>
        <taxon>Eukaryota</taxon>
        <taxon>Rhodophyta</taxon>
        <taxon>Bangiophyceae</taxon>
        <taxon>Cyanidiales</taxon>
        <taxon>Cyanidiaceae</taxon>
        <taxon>Cyanidioschyzon</taxon>
    </lineage>
</organism>
<dbReference type="PROSITE" id="PS00745">
    <property type="entry name" value="RF_PROK_I"/>
    <property type="match status" value="1"/>
</dbReference>
<dbReference type="Gene3D" id="3.30.70.1660">
    <property type="match status" value="1"/>
</dbReference>
<name>M1V6G7_CYAM1</name>
<reference evidence="7 8" key="2">
    <citation type="journal article" date="2007" name="BMC Biol.">
        <title>A 100%-complete sequence reveals unusually simple genomic features in the hot-spring red alga Cyanidioschyzon merolae.</title>
        <authorList>
            <person name="Nozaki H."/>
            <person name="Takano H."/>
            <person name="Misumi O."/>
            <person name="Terasawa K."/>
            <person name="Matsuzaki M."/>
            <person name="Maruyama S."/>
            <person name="Nishida K."/>
            <person name="Yagisawa F."/>
            <person name="Yoshida Y."/>
            <person name="Fujiwara T."/>
            <person name="Takio S."/>
            <person name="Tamura K."/>
            <person name="Chung S.J."/>
            <person name="Nakamura S."/>
            <person name="Kuroiwa H."/>
            <person name="Tanaka K."/>
            <person name="Sato N."/>
            <person name="Kuroiwa T."/>
        </authorList>
    </citation>
    <scope>NUCLEOTIDE SEQUENCE [LARGE SCALE GENOMIC DNA]</scope>
    <source>
        <strain evidence="7 8">10D</strain>
    </source>
</reference>
<dbReference type="HOGENOM" id="CLU_036856_0_1_1"/>
<dbReference type="InterPro" id="IPR050057">
    <property type="entry name" value="Prokaryotic/Mito_RF"/>
</dbReference>
<accession>M1V6G7</accession>
<dbReference type="SUPFAM" id="SSF75620">
    <property type="entry name" value="Release factor"/>
    <property type="match status" value="1"/>
</dbReference>
<dbReference type="GO" id="GO:0005737">
    <property type="term" value="C:cytoplasm"/>
    <property type="evidence" value="ECO:0007669"/>
    <property type="project" value="UniProtKB-ARBA"/>
</dbReference>
<dbReference type="AlphaFoldDB" id="M1V6G7"/>
<keyword evidence="3" id="KW-0648">Protein biosynthesis</keyword>